<dbReference type="PANTHER" id="PTHR32063:SF0">
    <property type="entry name" value="SWARMING MOTILITY PROTEIN SWRC"/>
    <property type="match status" value="1"/>
</dbReference>
<dbReference type="SUPFAM" id="SSF82714">
    <property type="entry name" value="Multidrug efflux transporter AcrB TolC docking domain, DN and DC subdomains"/>
    <property type="match status" value="2"/>
</dbReference>
<evidence type="ECO:0000313" key="4">
    <source>
        <dbReference type="Proteomes" id="UP000038011"/>
    </source>
</evidence>
<comment type="caution">
    <text evidence="3">The sequence shown here is derived from an EMBL/GenBank/DDBJ whole genome shotgun (WGS) entry which is preliminary data.</text>
</comment>
<feature type="transmembrane region" description="Helical" evidence="2">
    <location>
        <begin position="382"/>
        <end position="406"/>
    </location>
</feature>
<dbReference type="AlphaFoldDB" id="A0A0N0E8A7"/>
<dbReference type="InterPro" id="IPR001036">
    <property type="entry name" value="Acrflvin-R"/>
</dbReference>
<feature type="transmembrane region" description="Helical" evidence="2">
    <location>
        <begin position="427"/>
        <end position="451"/>
    </location>
</feature>
<dbReference type="Gene3D" id="3.30.70.1320">
    <property type="entry name" value="Multidrug efflux transporter AcrB pore domain like"/>
    <property type="match status" value="1"/>
</dbReference>
<feature type="transmembrane region" description="Helical" evidence="2">
    <location>
        <begin position="507"/>
        <end position="528"/>
    </location>
</feature>
<feature type="transmembrane region" description="Helical" evidence="2">
    <location>
        <begin position="357"/>
        <end position="376"/>
    </location>
</feature>
<dbReference type="Gene3D" id="3.30.2090.10">
    <property type="entry name" value="Multidrug efflux transporter AcrB TolC docking domain, DN and DC subdomains"/>
    <property type="match status" value="2"/>
</dbReference>
<dbReference type="Gene3D" id="1.20.1640.10">
    <property type="entry name" value="Multidrug efflux transporter AcrB transmembrane domain"/>
    <property type="match status" value="2"/>
</dbReference>
<feature type="transmembrane region" description="Helical" evidence="2">
    <location>
        <begin position="990"/>
        <end position="1013"/>
    </location>
</feature>
<dbReference type="Gene3D" id="3.30.70.1430">
    <property type="entry name" value="Multidrug efflux transporter AcrB pore domain"/>
    <property type="match status" value="2"/>
</dbReference>
<dbReference type="RefSeq" id="WP_053998285.1">
    <property type="nucleotide sequence ID" value="NZ_JXMU01000005.1"/>
</dbReference>
<feature type="transmembrane region" description="Helical" evidence="2">
    <location>
        <begin position="897"/>
        <end position="925"/>
    </location>
</feature>
<dbReference type="SUPFAM" id="SSF82693">
    <property type="entry name" value="Multidrug efflux transporter AcrB pore domain, PN1, PN2, PC1 and PC2 subdomains"/>
    <property type="match status" value="3"/>
</dbReference>
<dbReference type="GO" id="GO:0042910">
    <property type="term" value="F:xenobiotic transmembrane transporter activity"/>
    <property type="evidence" value="ECO:0007669"/>
    <property type="project" value="TreeGrafter"/>
</dbReference>
<feature type="transmembrane region" description="Helical" evidence="2">
    <location>
        <begin position="946"/>
        <end position="970"/>
    </location>
</feature>
<reference evidence="3 4" key="1">
    <citation type="submission" date="2015-01" db="EMBL/GenBank/DDBJ databases">
        <title>Ahrensia donghaiensis sp. nov., a novel dimethylsulphoniopropionate-cleavage bacterium isolated from seawater and emended descriptions of the genus Ahrensia and Ahrensia kielensis.</title>
        <authorList>
            <person name="Liu J."/>
        </authorList>
    </citation>
    <scope>NUCLEOTIDE SEQUENCE [LARGE SCALE GENOMIC DNA]</scope>
    <source>
        <strain evidence="3 4">LZD062</strain>
    </source>
</reference>
<gene>
    <name evidence="3" type="ORF">SU32_05215</name>
</gene>
<evidence type="ECO:0000313" key="3">
    <source>
        <dbReference type="EMBL" id="KPB02148.1"/>
    </source>
</evidence>
<dbReference type="Pfam" id="PF00873">
    <property type="entry name" value="ACR_tran"/>
    <property type="match status" value="1"/>
</dbReference>
<evidence type="ECO:0000256" key="1">
    <source>
        <dbReference type="SAM" id="MobiDB-lite"/>
    </source>
</evidence>
<organism evidence="3 4">
    <name type="scientific">Ahrensia marina</name>
    <dbReference type="NCBI Taxonomy" id="1514904"/>
    <lineage>
        <taxon>Bacteria</taxon>
        <taxon>Pseudomonadati</taxon>
        <taxon>Pseudomonadota</taxon>
        <taxon>Alphaproteobacteria</taxon>
        <taxon>Hyphomicrobiales</taxon>
        <taxon>Ahrensiaceae</taxon>
        <taxon>Ahrensia</taxon>
    </lineage>
</organism>
<dbReference type="PRINTS" id="PR00702">
    <property type="entry name" value="ACRIFLAVINRP"/>
</dbReference>
<evidence type="ECO:0000256" key="2">
    <source>
        <dbReference type="SAM" id="Phobius"/>
    </source>
</evidence>
<dbReference type="Gene3D" id="3.30.70.1440">
    <property type="entry name" value="Multidrug efflux transporter AcrB pore domain"/>
    <property type="match status" value="1"/>
</dbReference>
<protein>
    <submittedName>
        <fullName evidence="3">Acriflavin resistance protein</fullName>
    </submittedName>
</protein>
<keyword evidence="2" id="KW-1133">Transmembrane helix</keyword>
<feature type="transmembrane region" description="Helical" evidence="2">
    <location>
        <begin position="869"/>
        <end position="891"/>
    </location>
</feature>
<dbReference type="InterPro" id="IPR027463">
    <property type="entry name" value="AcrB_DN_DC_subdom"/>
</dbReference>
<dbReference type="OrthoDB" id="9798415at2"/>
<dbReference type="EMBL" id="JXMU01000005">
    <property type="protein sequence ID" value="KPB02148.1"/>
    <property type="molecule type" value="Genomic_DNA"/>
</dbReference>
<feature type="transmembrane region" description="Helical" evidence="2">
    <location>
        <begin position="463"/>
        <end position="486"/>
    </location>
</feature>
<keyword evidence="2" id="KW-0812">Transmembrane</keyword>
<name>A0A0N0E8A7_9HYPH</name>
<dbReference type="PANTHER" id="PTHR32063">
    <property type="match status" value="1"/>
</dbReference>
<sequence>MGFLEIAVKNARLTIMALLFFLVAGALSYISIPKEAEPDVQIPVIYVGLSLQGVSPEDAERLLIRPLETQLKNIKGIDKMSASAYQGGGNVVIEFDPSADLSTALDDVRTKTDQAKRDFPTGTDEPTVSEVNISEFPVLVVTLSGDVPERVLTRSAKALQERIEEAEGVLEANLQGSRDELVEVIMDPIKLSSYNLQLDNLIAGVQGNNQLVAAGTLEGDQGKYAVKVPALIETVEDIANLPIAVNGNAVVRARDLATIRSTFEDAETIARLNGKPAIAIEVSKRAGANLIETVDLVKATSEAFKAELPTGIDVSFSQDKSTDIRTMLEDLQNSVLTAVILVFIVILFYLGFRSSLLIGLAIPTSFLMGIMFLSMAGLTVNIVVLFSLILAVGMLVDDAIIVTEYAERRMAEGMPAAPAFAEGARRMFGPVVISTLTRIAAFSPLLFWPGIVGEFMSYMPITLIATLSASTIYALLFAPTLGSIFGKARVEPKKPDGIYMAVIKKTVRYPIAVLLIVVALMVGIVTSFTQNNNGVEFFPNVEPQYGLLYVKAQGNLSLEEKDDAVRVAEQRLLNWPGIDTVYTRVGKSGGGASFGGGGGGEDTIGTIQYEFVDWRERKPASEILADLRSALSGFAGVEIEISVPDAGPPQGKPIQVQLSADDPTGMDEVARQVGEYLETIPEVRDLSTGLPPLSVDWELKVDRTEAAKFGVGPNSIGTVVQLVTTGLVLSDYRPAGADDAVDIRLRLPEDRRTLSMLDQLRIQTPSGAVPISNFVTREPARSLGTLTRIDGSRTLTISANLAEGAQDAVFQAQVAEHMRTLDLPANIQWEMVGSDQESAEASAFLGKAFGVAIFLIFALLLAQFNRFTYVALVLSAVVMSTVGVLLGLLIMGMPFSIIMTAVGTIALAGVVVNNNIVLIDTYSYLRRQGMDKTEAVLETCRERVRPVMLTAVTAILGVLPIAFGANLALLSQEVTYGAPSTQWWISLSSAIVFGLAFSTLLTLVVTPAALMLFTRDNASIEAGSLLGNFWRRLRGKVKKTEPSGKLADEPVAQVDPNQPEIDEEYIDETPSTVTPYPKAAE</sequence>
<dbReference type="SUPFAM" id="SSF82866">
    <property type="entry name" value="Multidrug efflux transporter AcrB transmembrane domain"/>
    <property type="match status" value="2"/>
</dbReference>
<accession>A0A0N0E8A7</accession>
<feature type="transmembrane region" description="Helical" evidence="2">
    <location>
        <begin position="844"/>
        <end position="862"/>
    </location>
</feature>
<keyword evidence="4" id="KW-1185">Reference proteome</keyword>
<keyword evidence="2" id="KW-0472">Membrane</keyword>
<proteinExistence type="predicted"/>
<feature type="compositionally biased region" description="Basic and acidic residues" evidence="1">
    <location>
        <begin position="1039"/>
        <end position="1048"/>
    </location>
</feature>
<dbReference type="STRING" id="1514904.SU32_05215"/>
<feature type="transmembrane region" description="Helical" evidence="2">
    <location>
        <begin position="331"/>
        <end position="350"/>
    </location>
</feature>
<dbReference type="PATRIC" id="fig|1514904.3.peg.3036"/>
<dbReference type="Proteomes" id="UP000038011">
    <property type="component" value="Unassembled WGS sequence"/>
</dbReference>
<dbReference type="GO" id="GO:0005886">
    <property type="term" value="C:plasma membrane"/>
    <property type="evidence" value="ECO:0007669"/>
    <property type="project" value="TreeGrafter"/>
</dbReference>
<feature type="region of interest" description="Disordered" evidence="1">
    <location>
        <begin position="1039"/>
        <end position="1081"/>
    </location>
</feature>